<dbReference type="InterPro" id="IPR009053">
    <property type="entry name" value="Prefoldin"/>
</dbReference>
<evidence type="ECO:0000256" key="4">
    <source>
        <dbReference type="ARBA" id="ARBA00025077"/>
    </source>
</evidence>
<comment type="similarity">
    <text evidence="1">Belongs to the prefoldin subunit alpha family.</text>
</comment>
<proteinExistence type="inferred from homology"/>
<dbReference type="InterPro" id="IPR011599">
    <property type="entry name" value="PFD_alpha_archaea"/>
</dbReference>
<dbReference type="HAMAP" id="MF_00308">
    <property type="entry name" value="PfdA"/>
    <property type="match status" value="1"/>
</dbReference>
<keyword evidence="7" id="KW-0175">Coiled coil</keyword>
<comment type="function">
    <text evidence="4 5">Molecular chaperone capable of stabilizing a range of proteins. Seems to fulfill an ATP-independent, HSP70-like function in archaeal de novo protein folding.</text>
</comment>
<gene>
    <name evidence="5 8" type="primary">pfdA</name>
    <name evidence="8" type="ORF">ENO77_00145</name>
</gene>
<name>A0A7C2VFS4_9CREN</name>
<evidence type="ECO:0000313" key="8">
    <source>
        <dbReference type="EMBL" id="HEW52591.1"/>
    </source>
</evidence>
<dbReference type="AlphaFoldDB" id="A0A7C2VFS4"/>
<comment type="caution">
    <text evidence="8">The sequence shown here is derived from an EMBL/GenBank/DDBJ whole genome shotgun (WGS) entry which is preliminary data.</text>
</comment>
<evidence type="ECO:0000256" key="1">
    <source>
        <dbReference type="ARBA" id="ARBA00010048"/>
    </source>
</evidence>
<dbReference type="GO" id="GO:0016272">
    <property type="term" value="C:prefoldin complex"/>
    <property type="evidence" value="ECO:0007669"/>
    <property type="project" value="UniProtKB-UniRule"/>
</dbReference>
<sequence>MTAVSRTEAEKAVQQLFAQLEELKAAIQALQNRSLEISAEIQEIKLAYETISTIQQLGQVETMSSLDRRGYAYVRTRLESTDKALIRIGHDLYALVPIDTAKNVLVNIEKDVTEELRRVEAELKQLTGLYTQIQKKLQEYVAILSREGEQQ</sequence>
<dbReference type="GO" id="GO:0005737">
    <property type="term" value="C:cytoplasm"/>
    <property type="evidence" value="ECO:0007669"/>
    <property type="project" value="UniProtKB-SubCell"/>
</dbReference>
<keyword evidence="5" id="KW-0963">Cytoplasm</keyword>
<dbReference type="GO" id="GO:0006457">
    <property type="term" value="P:protein folding"/>
    <property type="evidence" value="ECO:0007669"/>
    <property type="project" value="UniProtKB-UniRule"/>
</dbReference>
<comment type="subcellular location">
    <subcellularLocation>
        <location evidence="5">Cytoplasm</location>
    </subcellularLocation>
</comment>
<keyword evidence="3 5" id="KW-0143">Chaperone</keyword>
<protein>
    <recommendedName>
        <fullName evidence="5 6">Prefoldin subunit alpha</fullName>
    </recommendedName>
    <alternativeName>
        <fullName evidence="5">GimC subunit alpha</fullName>
    </alternativeName>
</protein>
<feature type="coiled-coil region" evidence="7">
    <location>
        <begin position="6"/>
        <end position="47"/>
    </location>
</feature>
<reference evidence="8" key="1">
    <citation type="journal article" date="2020" name="mSystems">
        <title>Genome- and Community-Level Interaction Insights into Carbon Utilization and Element Cycling Functions of Hydrothermarchaeota in Hydrothermal Sediment.</title>
        <authorList>
            <person name="Zhou Z."/>
            <person name="Liu Y."/>
            <person name="Xu W."/>
            <person name="Pan J."/>
            <person name="Luo Z.H."/>
            <person name="Li M."/>
        </authorList>
    </citation>
    <scope>NUCLEOTIDE SEQUENCE [LARGE SCALE GENOMIC DNA]</scope>
    <source>
        <strain evidence="8">SpSt-16</strain>
    </source>
</reference>
<dbReference type="NCBIfam" id="TIGR00293">
    <property type="entry name" value="prefoldin subunit alpha"/>
    <property type="match status" value="1"/>
</dbReference>
<accession>A0A7C2VFS4</accession>
<organism evidence="8">
    <name type="scientific">Ignisphaera aggregans</name>
    <dbReference type="NCBI Taxonomy" id="334771"/>
    <lineage>
        <taxon>Archaea</taxon>
        <taxon>Thermoproteota</taxon>
        <taxon>Thermoprotei</taxon>
        <taxon>Desulfurococcales</taxon>
        <taxon>Desulfurococcaceae</taxon>
        <taxon>Ignisphaera</taxon>
    </lineage>
</organism>
<comment type="subunit">
    <text evidence="2 5">Heterohexamer of two alpha and four beta subunits.</text>
</comment>
<dbReference type="InterPro" id="IPR004127">
    <property type="entry name" value="Prefoldin_subunit_alpha"/>
</dbReference>
<evidence type="ECO:0000256" key="3">
    <source>
        <dbReference type="ARBA" id="ARBA00023186"/>
    </source>
</evidence>
<evidence type="ECO:0000256" key="5">
    <source>
        <dbReference type="HAMAP-Rule" id="MF_00308"/>
    </source>
</evidence>
<feature type="coiled-coil region" evidence="7">
    <location>
        <begin position="109"/>
        <end position="136"/>
    </location>
</feature>
<evidence type="ECO:0000256" key="2">
    <source>
        <dbReference type="ARBA" id="ARBA00011716"/>
    </source>
</evidence>
<dbReference type="EMBL" id="DSGT01000001">
    <property type="protein sequence ID" value="HEW52591.1"/>
    <property type="molecule type" value="Genomic_DNA"/>
</dbReference>
<dbReference type="SUPFAM" id="SSF46579">
    <property type="entry name" value="Prefoldin"/>
    <property type="match status" value="1"/>
</dbReference>
<evidence type="ECO:0000256" key="6">
    <source>
        <dbReference type="NCBIfam" id="TIGR00293"/>
    </source>
</evidence>
<evidence type="ECO:0000256" key="7">
    <source>
        <dbReference type="SAM" id="Coils"/>
    </source>
</evidence>
<dbReference type="Pfam" id="PF02996">
    <property type="entry name" value="Prefoldin"/>
    <property type="match status" value="1"/>
</dbReference>
<dbReference type="GO" id="GO:0051082">
    <property type="term" value="F:unfolded protein binding"/>
    <property type="evidence" value="ECO:0007669"/>
    <property type="project" value="UniProtKB-UniRule"/>
</dbReference>
<comment type="similarity">
    <text evidence="5">Belongs to the prefoldin alpha subunit family.</text>
</comment>
<dbReference type="Gene3D" id="1.10.287.370">
    <property type="match status" value="1"/>
</dbReference>